<dbReference type="InterPro" id="IPR006156">
    <property type="entry name" value="Dihydroneopterin_aldolase"/>
</dbReference>
<keyword evidence="4 7" id="KW-0289">Folate biosynthesis</keyword>
<evidence type="ECO:0000256" key="1">
    <source>
        <dbReference type="ARBA" id="ARBA00001353"/>
    </source>
</evidence>
<dbReference type="Gene3D" id="3.30.1130.10">
    <property type="match status" value="1"/>
</dbReference>
<feature type="domain" description="Dihydroneopterin aldolase/epimerase" evidence="8">
    <location>
        <begin position="4"/>
        <end position="117"/>
    </location>
</feature>
<evidence type="ECO:0000256" key="4">
    <source>
        <dbReference type="ARBA" id="ARBA00022909"/>
    </source>
</evidence>
<evidence type="ECO:0000256" key="3">
    <source>
        <dbReference type="ARBA" id="ARBA00005708"/>
    </source>
</evidence>
<dbReference type="PANTHER" id="PTHR42844:SF1">
    <property type="entry name" value="DIHYDRONEOPTERIN ALDOLASE 1-RELATED"/>
    <property type="match status" value="1"/>
</dbReference>
<dbReference type="SMART" id="SM00905">
    <property type="entry name" value="FolB"/>
    <property type="match status" value="1"/>
</dbReference>
<evidence type="ECO:0000313" key="9">
    <source>
        <dbReference type="EMBL" id="MET3633891.1"/>
    </source>
</evidence>
<dbReference type="SUPFAM" id="SSF55620">
    <property type="entry name" value="Tetrahydrobiopterin biosynthesis enzymes-like"/>
    <property type="match status" value="1"/>
</dbReference>
<gene>
    <name evidence="9" type="ORF">ABID28_000526</name>
</gene>
<dbReference type="InterPro" id="IPR006157">
    <property type="entry name" value="FolB_dom"/>
</dbReference>
<keyword evidence="5 7" id="KW-0456">Lyase</keyword>
<evidence type="ECO:0000313" key="10">
    <source>
        <dbReference type="Proteomes" id="UP001549037"/>
    </source>
</evidence>
<reference evidence="9 10" key="1">
    <citation type="submission" date="2024-06" db="EMBL/GenBank/DDBJ databases">
        <title>Genomic Encyclopedia of Type Strains, Phase IV (KMG-IV): sequencing the most valuable type-strain genomes for metagenomic binning, comparative biology and taxonomic classification.</title>
        <authorList>
            <person name="Goeker M."/>
        </authorList>
    </citation>
    <scope>NUCLEOTIDE SEQUENCE [LARGE SCALE GENOMIC DNA]</scope>
    <source>
        <strain evidence="9 10">DSM 28302</strain>
    </source>
</reference>
<dbReference type="EC" id="4.1.2.25" evidence="7"/>
<evidence type="ECO:0000256" key="7">
    <source>
        <dbReference type="RuleBase" id="RU362079"/>
    </source>
</evidence>
<dbReference type="NCBIfam" id="TIGR00526">
    <property type="entry name" value="folB_dom"/>
    <property type="match status" value="1"/>
</dbReference>
<evidence type="ECO:0000256" key="5">
    <source>
        <dbReference type="ARBA" id="ARBA00023239"/>
    </source>
</evidence>
<accession>A0ABV2JDQ3</accession>
<protein>
    <recommendedName>
        <fullName evidence="7">7,8-dihydroneopterin aldolase</fullName>
        <ecNumber evidence="7">4.1.2.25</ecNumber>
    </recommendedName>
</protein>
<evidence type="ECO:0000256" key="2">
    <source>
        <dbReference type="ARBA" id="ARBA00005013"/>
    </source>
</evidence>
<keyword evidence="10" id="KW-1185">Reference proteome</keyword>
<dbReference type="EMBL" id="JBEPLN010000006">
    <property type="protein sequence ID" value="MET3633891.1"/>
    <property type="molecule type" value="Genomic_DNA"/>
</dbReference>
<evidence type="ECO:0000259" key="8">
    <source>
        <dbReference type="SMART" id="SM00905"/>
    </source>
</evidence>
<dbReference type="CDD" id="cd00534">
    <property type="entry name" value="DHNA_DHNTPE"/>
    <property type="match status" value="1"/>
</dbReference>
<name>A0ABV2JDQ3_9STRE</name>
<organism evidence="9 10">
    <name type="scientific">Streptococcus porcorum</name>
    <dbReference type="NCBI Taxonomy" id="701526"/>
    <lineage>
        <taxon>Bacteria</taxon>
        <taxon>Bacillati</taxon>
        <taxon>Bacillota</taxon>
        <taxon>Bacilli</taxon>
        <taxon>Lactobacillales</taxon>
        <taxon>Streptococcaceae</taxon>
        <taxon>Streptococcus</taxon>
    </lineage>
</organism>
<dbReference type="RefSeq" id="WP_354367843.1">
    <property type="nucleotide sequence ID" value="NZ_JBEPLN010000006.1"/>
</dbReference>
<dbReference type="InterPro" id="IPR043133">
    <property type="entry name" value="GTP-CH-I_C/QueF"/>
</dbReference>
<sequence length="121" mass="13865">MDKIRLKDCRFYGYHGAFSEEQVLGQIFVVDCTLSVDLTAASLSDHLEDTVHYGMVFETIKKQVEEEKYQLIERLAGAICQDIFDSFPPVKKIKLAVKKENPPINGHYSSVGVELERKRRD</sequence>
<comment type="function">
    <text evidence="6 7">Catalyzes the conversion of 7,8-dihydroneopterin to 6-hydroxymethyl-7,8-dihydropterin.</text>
</comment>
<dbReference type="PANTHER" id="PTHR42844">
    <property type="entry name" value="DIHYDRONEOPTERIN ALDOLASE 1-RELATED"/>
    <property type="match status" value="1"/>
</dbReference>
<comment type="caution">
    <text evidence="9">The sequence shown here is derived from an EMBL/GenBank/DDBJ whole genome shotgun (WGS) entry which is preliminary data.</text>
</comment>
<dbReference type="Proteomes" id="UP001549037">
    <property type="component" value="Unassembled WGS sequence"/>
</dbReference>
<dbReference type="Pfam" id="PF02152">
    <property type="entry name" value="FolB"/>
    <property type="match status" value="1"/>
</dbReference>
<comment type="catalytic activity">
    <reaction evidence="1 7">
        <text>7,8-dihydroneopterin = 6-hydroxymethyl-7,8-dihydropterin + glycolaldehyde</text>
        <dbReference type="Rhea" id="RHEA:10540"/>
        <dbReference type="ChEBI" id="CHEBI:17001"/>
        <dbReference type="ChEBI" id="CHEBI:17071"/>
        <dbReference type="ChEBI" id="CHEBI:44841"/>
        <dbReference type="EC" id="4.1.2.25"/>
    </reaction>
</comment>
<comment type="pathway">
    <text evidence="2 7">Cofactor biosynthesis; tetrahydrofolate biosynthesis; 2-amino-4-hydroxy-6-hydroxymethyl-7,8-dihydropteridine diphosphate from 7,8-dihydroneopterin triphosphate: step 3/4.</text>
</comment>
<dbReference type="NCBIfam" id="TIGR00525">
    <property type="entry name" value="folB"/>
    <property type="match status" value="1"/>
</dbReference>
<proteinExistence type="inferred from homology"/>
<dbReference type="GO" id="GO:0004150">
    <property type="term" value="F:dihydroneopterin aldolase activity"/>
    <property type="evidence" value="ECO:0007669"/>
    <property type="project" value="UniProtKB-EC"/>
</dbReference>
<evidence type="ECO:0000256" key="6">
    <source>
        <dbReference type="ARBA" id="ARBA00037702"/>
    </source>
</evidence>
<comment type="similarity">
    <text evidence="3 7">Belongs to the DHNA family.</text>
</comment>